<name>A0A9W8I829_9FUNG</name>
<keyword evidence="9" id="KW-1185">Reference proteome</keyword>
<feature type="transmembrane region" description="Helical" evidence="6">
    <location>
        <begin position="171"/>
        <end position="192"/>
    </location>
</feature>
<dbReference type="Proteomes" id="UP001139887">
    <property type="component" value="Unassembled WGS sequence"/>
</dbReference>
<evidence type="ECO:0000256" key="1">
    <source>
        <dbReference type="ARBA" id="ARBA00004127"/>
    </source>
</evidence>
<comment type="subcellular location">
    <subcellularLocation>
        <location evidence="1">Endomembrane system</location>
        <topology evidence="1">Multi-pass membrane protein</topology>
    </subcellularLocation>
</comment>
<dbReference type="InterPro" id="IPR036259">
    <property type="entry name" value="MFS_trans_sf"/>
</dbReference>
<dbReference type="GO" id="GO:0022857">
    <property type="term" value="F:transmembrane transporter activity"/>
    <property type="evidence" value="ECO:0007669"/>
    <property type="project" value="InterPro"/>
</dbReference>
<dbReference type="AlphaFoldDB" id="A0A9W8I829"/>
<sequence length="955" mass="105761">MDEPNAHSGSSADPNLVLTLVYFLTIAAIIIGTTIYFVVVARITDPEVRLLDLITTQREVQHMIDNLSSQFSNFWRLPLRWRLMKPYYTHHTLSWIFILTLTASVVVLIVGLTLDLAQVVRISTLTFVVSLNALFMTRQHLYYIRRTYLTYDAEHYLVLDTTKYHYFDWSLFNIVQIVILFIEFLQLLSFPIRDLLDALHLSRNQGLDENGDESDTASFIISIITMFANLSSKFYVIQFWFLVSVIACVTLAMSTIHVYNSWRPHQPITLYWVKYLLPLANLLYLPILVMLIGSAACLSKLNTEDYKDSASGLLRCNDPEIIKPLYLSLSIVAYTAGYIILTSFVTSFDRIPIEGEIHYKSQGVAFLKNMSMLLSIDFLLVANSYRHIRSIISLVIVLSMWMRLPWTRISLDSNERPPRPVLYAVVMALSIPYFLASLDQTVLSTLTPRVPNDQEELFQTSWVTSSYLASLNAFMLFYGKVADIFGPLPILVVASLIFLCGSVLTATATTMVWLILARTFAGLGAAGIISVTQVIVAEVGPWHERGQYMGILGAVFGLGTTIGPLIGGMVADSWTWRVSFYANVPLVCATLLAAVLVLRITTHPLPFSEKIGRIDFFGALMLVAGLMLLLLGLNWGGRVYPWVSPVVIICLTVGLLLLGVFIFIEGKLALEPIIDARLFIIRNIALTIPIEICVGAVFLNTIFNLPVYYSFTQNSSASESGVRMIPLACSVVVSSIVSGWLIARFSVYRMVTWISTAVMTLGAGLLCLFDGHIEVAAQVPILMVLGSGIGGCIMGLLLTAQVSVLPSDLAVTTALATFSQMMGGIMGLAFGSIISESTTKQYLDHLIDQMPKYATDILGAQNDANEIWTMDVPPKIQQSIISAYARGLQFNFALITCLGVVAVVLAAFLQGVSQHKAPPHPISHQGEEYVSGAGEFARPGLDLSRLDFDDRTIAW</sequence>
<dbReference type="SUPFAM" id="SSF103473">
    <property type="entry name" value="MFS general substrate transporter"/>
    <property type="match status" value="1"/>
</dbReference>
<evidence type="ECO:0000256" key="4">
    <source>
        <dbReference type="ARBA" id="ARBA00022989"/>
    </source>
</evidence>
<dbReference type="PANTHER" id="PTHR23501">
    <property type="entry name" value="MAJOR FACILITATOR SUPERFAMILY"/>
    <property type="match status" value="1"/>
</dbReference>
<comment type="caution">
    <text evidence="8">The sequence shown here is derived from an EMBL/GenBank/DDBJ whole genome shotgun (WGS) entry which is preliminary data.</text>
</comment>
<feature type="transmembrane region" description="Helical" evidence="6">
    <location>
        <begin position="235"/>
        <end position="259"/>
    </location>
</feature>
<dbReference type="OrthoDB" id="10021397at2759"/>
<feature type="transmembrane region" description="Helical" evidence="6">
    <location>
        <begin position="520"/>
        <end position="539"/>
    </location>
</feature>
<feature type="transmembrane region" description="Helical" evidence="6">
    <location>
        <begin position="723"/>
        <end position="743"/>
    </location>
</feature>
<dbReference type="InterPro" id="IPR011701">
    <property type="entry name" value="MFS"/>
</dbReference>
<feature type="transmembrane region" description="Helical" evidence="6">
    <location>
        <begin position="684"/>
        <end position="703"/>
    </location>
</feature>
<dbReference type="Pfam" id="PF07690">
    <property type="entry name" value="MFS_1"/>
    <property type="match status" value="1"/>
</dbReference>
<evidence type="ECO:0000256" key="6">
    <source>
        <dbReference type="SAM" id="Phobius"/>
    </source>
</evidence>
<dbReference type="EMBL" id="JANBUW010000166">
    <property type="protein sequence ID" value="KAJ2848467.1"/>
    <property type="molecule type" value="Genomic_DNA"/>
</dbReference>
<proteinExistence type="predicted"/>
<feature type="transmembrane region" description="Helical" evidence="6">
    <location>
        <begin position="490"/>
        <end position="514"/>
    </location>
</feature>
<feature type="domain" description="Major facilitator superfamily (MFS) profile" evidence="7">
    <location>
        <begin position="425"/>
        <end position="914"/>
    </location>
</feature>
<feature type="transmembrane region" description="Helical" evidence="6">
    <location>
        <begin position="20"/>
        <end position="41"/>
    </location>
</feature>
<evidence type="ECO:0000256" key="5">
    <source>
        <dbReference type="ARBA" id="ARBA00023136"/>
    </source>
</evidence>
<dbReference type="PANTHER" id="PTHR23501:SF191">
    <property type="entry name" value="VACUOLAR BASIC AMINO ACID TRANSPORTER 4"/>
    <property type="match status" value="1"/>
</dbReference>
<keyword evidence="3 6" id="KW-0812">Transmembrane</keyword>
<feature type="transmembrane region" description="Helical" evidence="6">
    <location>
        <begin position="580"/>
        <end position="602"/>
    </location>
</feature>
<feature type="transmembrane region" description="Helical" evidence="6">
    <location>
        <begin position="614"/>
        <end position="636"/>
    </location>
</feature>
<evidence type="ECO:0000313" key="8">
    <source>
        <dbReference type="EMBL" id="KAJ2848467.1"/>
    </source>
</evidence>
<keyword evidence="2" id="KW-0813">Transport</keyword>
<dbReference type="GO" id="GO:0005886">
    <property type="term" value="C:plasma membrane"/>
    <property type="evidence" value="ECO:0007669"/>
    <property type="project" value="TreeGrafter"/>
</dbReference>
<feature type="transmembrane region" description="Helical" evidence="6">
    <location>
        <begin position="279"/>
        <end position="301"/>
    </location>
</feature>
<evidence type="ECO:0000256" key="3">
    <source>
        <dbReference type="ARBA" id="ARBA00022692"/>
    </source>
</evidence>
<dbReference type="InterPro" id="IPR020846">
    <property type="entry name" value="MFS_dom"/>
</dbReference>
<evidence type="ECO:0000256" key="2">
    <source>
        <dbReference type="ARBA" id="ARBA00022448"/>
    </source>
</evidence>
<protein>
    <recommendedName>
        <fullName evidence="7">Major facilitator superfamily (MFS) profile domain-containing protein</fullName>
    </recommendedName>
</protein>
<feature type="transmembrane region" description="Helical" evidence="6">
    <location>
        <begin position="642"/>
        <end position="664"/>
    </location>
</feature>
<organism evidence="8 9">
    <name type="scientific">Coemansia brasiliensis</name>
    <dbReference type="NCBI Taxonomy" id="2650707"/>
    <lineage>
        <taxon>Eukaryota</taxon>
        <taxon>Fungi</taxon>
        <taxon>Fungi incertae sedis</taxon>
        <taxon>Zoopagomycota</taxon>
        <taxon>Kickxellomycotina</taxon>
        <taxon>Kickxellomycetes</taxon>
        <taxon>Kickxellales</taxon>
        <taxon>Kickxellaceae</taxon>
        <taxon>Coemansia</taxon>
    </lineage>
</organism>
<feature type="transmembrane region" description="Helical" evidence="6">
    <location>
        <begin position="321"/>
        <end position="345"/>
    </location>
</feature>
<dbReference type="PROSITE" id="PS50850">
    <property type="entry name" value="MFS"/>
    <property type="match status" value="1"/>
</dbReference>
<keyword evidence="4 6" id="KW-1133">Transmembrane helix</keyword>
<reference evidence="8" key="1">
    <citation type="submission" date="2022-07" db="EMBL/GenBank/DDBJ databases">
        <title>Phylogenomic reconstructions and comparative analyses of Kickxellomycotina fungi.</title>
        <authorList>
            <person name="Reynolds N.K."/>
            <person name="Stajich J.E."/>
            <person name="Barry K."/>
            <person name="Grigoriev I.V."/>
            <person name="Crous P."/>
            <person name="Smith M.E."/>
        </authorList>
    </citation>
    <scope>NUCLEOTIDE SEQUENCE</scope>
    <source>
        <strain evidence="8">NRRL 1566</strain>
    </source>
</reference>
<dbReference type="Gene3D" id="1.20.1720.10">
    <property type="entry name" value="Multidrug resistance protein D"/>
    <property type="match status" value="1"/>
</dbReference>
<feature type="transmembrane region" description="Helical" evidence="6">
    <location>
        <begin position="551"/>
        <end position="574"/>
    </location>
</feature>
<dbReference type="GO" id="GO:0012505">
    <property type="term" value="C:endomembrane system"/>
    <property type="evidence" value="ECO:0007669"/>
    <property type="project" value="UniProtKB-SubCell"/>
</dbReference>
<feature type="transmembrane region" description="Helical" evidence="6">
    <location>
        <begin position="890"/>
        <end position="909"/>
    </location>
</feature>
<dbReference type="PRINTS" id="PR01036">
    <property type="entry name" value="TCRTETB"/>
</dbReference>
<feature type="transmembrane region" description="Helical" evidence="6">
    <location>
        <begin position="421"/>
        <end position="438"/>
    </location>
</feature>
<feature type="transmembrane region" description="Helical" evidence="6">
    <location>
        <begin position="809"/>
        <end position="834"/>
    </location>
</feature>
<gene>
    <name evidence="8" type="ORF">IWW36_003281</name>
</gene>
<evidence type="ECO:0000259" key="7">
    <source>
        <dbReference type="PROSITE" id="PS50850"/>
    </source>
</evidence>
<feature type="transmembrane region" description="Helical" evidence="6">
    <location>
        <begin position="92"/>
        <end position="112"/>
    </location>
</feature>
<evidence type="ECO:0000313" key="9">
    <source>
        <dbReference type="Proteomes" id="UP001139887"/>
    </source>
</evidence>
<keyword evidence="5 6" id="KW-0472">Membrane</keyword>
<feature type="transmembrane region" description="Helical" evidence="6">
    <location>
        <begin position="750"/>
        <end position="769"/>
    </location>
</feature>
<feature type="transmembrane region" description="Helical" evidence="6">
    <location>
        <begin position="118"/>
        <end position="136"/>
    </location>
</feature>
<dbReference type="Gene3D" id="1.20.1250.20">
    <property type="entry name" value="MFS general substrate transporter like domains"/>
    <property type="match status" value="1"/>
</dbReference>
<accession>A0A9W8I829</accession>
<feature type="transmembrane region" description="Helical" evidence="6">
    <location>
        <begin position="775"/>
        <end position="797"/>
    </location>
</feature>